<dbReference type="Gene3D" id="4.10.240.10">
    <property type="entry name" value="Zn(2)-C6 fungal-type DNA-binding domain"/>
    <property type="match status" value="1"/>
</dbReference>
<dbReference type="RefSeq" id="XP_001586772.1">
    <property type="nucleotide sequence ID" value="XM_001586722.1"/>
</dbReference>
<dbReference type="Pfam" id="PF00172">
    <property type="entry name" value="Zn_clus"/>
    <property type="match status" value="1"/>
</dbReference>
<feature type="domain" description="Zn(2)-C6 fungal-type" evidence="2">
    <location>
        <begin position="10"/>
        <end position="38"/>
    </location>
</feature>
<evidence type="ECO:0000313" key="3">
    <source>
        <dbReference type="EMBL" id="EDN97276.1"/>
    </source>
</evidence>
<dbReference type="EMBL" id="CH476640">
    <property type="protein sequence ID" value="EDN97276.1"/>
    <property type="molecule type" value="Genomic_DNA"/>
</dbReference>
<accession>A7F3F5</accession>
<dbReference type="Proteomes" id="UP000001312">
    <property type="component" value="Unassembled WGS sequence"/>
</dbReference>
<dbReference type="InterPro" id="IPR036864">
    <property type="entry name" value="Zn2-C6_fun-type_DNA-bd_sf"/>
</dbReference>
<evidence type="ECO:0000256" key="1">
    <source>
        <dbReference type="ARBA" id="ARBA00023242"/>
    </source>
</evidence>
<dbReference type="CDD" id="cd00067">
    <property type="entry name" value="GAL4"/>
    <property type="match status" value="1"/>
</dbReference>
<gene>
    <name evidence="3" type="ORF">SS1G_11801</name>
</gene>
<sequence length="463" mass="51435">MVNTGRPSRGCYLCRSRRVKCDENKPGCGNCRRLNRECPGYRPIFDVMHRNENSVQRKRSLAIAKTTALAAVQTTRFHYRSPPAQGRLRQNSYSDTQKLVEAIHNGTQSLCPPLTAALEERAICFFLANYVLVPHGPIKCGFLWFLLPLMKLQPSAILSDSLSAVALATFGNQPNARMLKPKAEQAYSKALRQITNAIGDPKQVAEDTTLAAVLLLEYDRQPRKGKSWVELLELSCKRCHSAAENARRKRSGDFNNFGVGLDRKITLGNQASGNLPIICNHLQAKVARARVECDKLMTSAKRTTEDFENVLSLMQKAKAIEQGYLDWGEATSGDWRYKPIGWIDAIPEEKLAGSKYFPEYEKAMIVGKEMIQEIIASVPNCLGEIPKAMGEPSSSKHSFACGEGNCAKGLSALFIMWPLFSVATSDFVTKTQRTWVLGRMKYATEELGVGHGSTMYSEVCAIL</sequence>
<dbReference type="PROSITE" id="PS00463">
    <property type="entry name" value="ZN2_CY6_FUNGAL_1"/>
    <property type="match status" value="1"/>
</dbReference>
<dbReference type="GO" id="GO:0000981">
    <property type="term" value="F:DNA-binding transcription factor activity, RNA polymerase II-specific"/>
    <property type="evidence" value="ECO:0007669"/>
    <property type="project" value="InterPro"/>
</dbReference>
<dbReference type="KEGG" id="ssl:SS1G_11801"/>
<evidence type="ECO:0000313" key="4">
    <source>
        <dbReference type="Proteomes" id="UP000001312"/>
    </source>
</evidence>
<protein>
    <recommendedName>
        <fullName evidence="2">Zn(2)-C6 fungal-type domain-containing protein</fullName>
    </recommendedName>
</protein>
<keyword evidence="1" id="KW-0539">Nucleus</keyword>
<dbReference type="InterPro" id="IPR053175">
    <property type="entry name" value="DHMBA_Reg_Transcription_Factor"/>
</dbReference>
<dbReference type="PROSITE" id="PS50048">
    <property type="entry name" value="ZN2_CY6_FUNGAL_2"/>
    <property type="match status" value="1"/>
</dbReference>
<dbReference type="InterPro" id="IPR001138">
    <property type="entry name" value="Zn2Cys6_DnaBD"/>
</dbReference>
<evidence type="ECO:0000259" key="2">
    <source>
        <dbReference type="PROSITE" id="PS50048"/>
    </source>
</evidence>
<reference evidence="4" key="1">
    <citation type="journal article" date="2011" name="PLoS Genet.">
        <title>Genomic analysis of the necrotrophic fungal pathogens Sclerotinia sclerotiorum and Botrytis cinerea.</title>
        <authorList>
            <person name="Amselem J."/>
            <person name="Cuomo C.A."/>
            <person name="van Kan J.A."/>
            <person name="Viaud M."/>
            <person name="Benito E.P."/>
            <person name="Couloux A."/>
            <person name="Coutinho P.M."/>
            <person name="de Vries R.P."/>
            <person name="Dyer P.S."/>
            <person name="Fillinger S."/>
            <person name="Fournier E."/>
            <person name="Gout L."/>
            <person name="Hahn M."/>
            <person name="Kohn L."/>
            <person name="Lapalu N."/>
            <person name="Plummer K.M."/>
            <person name="Pradier J.M."/>
            <person name="Quevillon E."/>
            <person name="Sharon A."/>
            <person name="Simon A."/>
            <person name="ten Have A."/>
            <person name="Tudzynski B."/>
            <person name="Tudzynski P."/>
            <person name="Wincker P."/>
            <person name="Andrew M."/>
            <person name="Anthouard V."/>
            <person name="Beever R.E."/>
            <person name="Beffa R."/>
            <person name="Benoit I."/>
            <person name="Bouzid O."/>
            <person name="Brault B."/>
            <person name="Chen Z."/>
            <person name="Choquer M."/>
            <person name="Collemare J."/>
            <person name="Cotton P."/>
            <person name="Danchin E.G."/>
            <person name="Da Silva C."/>
            <person name="Gautier A."/>
            <person name="Giraud C."/>
            <person name="Giraud T."/>
            <person name="Gonzalez C."/>
            <person name="Grossetete S."/>
            <person name="Guldener U."/>
            <person name="Henrissat B."/>
            <person name="Howlett B.J."/>
            <person name="Kodira C."/>
            <person name="Kretschmer M."/>
            <person name="Lappartient A."/>
            <person name="Leroch M."/>
            <person name="Levis C."/>
            <person name="Mauceli E."/>
            <person name="Neuveglise C."/>
            <person name="Oeser B."/>
            <person name="Pearson M."/>
            <person name="Poulain J."/>
            <person name="Poussereau N."/>
            <person name="Quesneville H."/>
            <person name="Rascle C."/>
            <person name="Schumacher J."/>
            <person name="Segurens B."/>
            <person name="Sexton A."/>
            <person name="Silva E."/>
            <person name="Sirven C."/>
            <person name="Soanes D.M."/>
            <person name="Talbot N.J."/>
            <person name="Templeton M."/>
            <person name="Yandava C."/>
            <person name="Yarden O."/>
            <person name="Zeng Q."/>
            <person name="Rollins J.A."/>
            <person name="Lebrun M.H."/>
            <person name="Dickman M."/>
        </authorList>
    </citation>
    <scope>NUCLEOTIDE SEQUENCE [LARGE SCALE GENOMIC DNA]</scope>
    <source>
        <strain evidence="4">ATCC 18683 / 1980 / Ss-1</strain>
    </source>
</reference>
<dbReference type="PANTHER" id="PTHR38791:SF13">
    <property type="entry name" value="ZN(2)-C6 FUNGAL-TYPE DOMAIN-CONTAINING PROTEIN"/>
    <property type="match status" value="1"/>
</dbReference>
<dbReference type="OMA" id="YKPIGWI"/>
<dbReference type="GO" id="GO:0008270">
    <property type="term" value="F:zinc ion binding"/>
    <property type="evidence" value="ECO:0007669"/>
    <property type="project" value="InterPro"/>
</dbReference>
<dbReference type="SMART" id="SM00066">
    <property type="entry name" value="GAL4"/>
    <property type="match status" value="1"/>
</dbReference>
<dbReference type="AlphaFoldDB" id="A7F3F5"/>
<proteinExistence type="predicted"/>
<dbReference type="PANTHER" id="PTHR38791">
    <property type="entry name" value="ZN(II)2CYS6 TRANSCRIPTION FACTOR (EUROFUNG)-RELATED-RELATED"/>
    <property type="match status" value="1"/>
</dbReference>
<dbReference type="GeneID" id="5483094"/>
<organism evidence="3 4">
    <name type="scientific">Sclerotinia sclerotiorum (strain ATCC 18683 / 1980 / Ss-1)</name>
    <name type="common">White mold</name>
    <name type="synonym">Whetzelinia sclerotiorum</name>
    <dbReference type="NCBI Taxonomy" id="665079"/>
    <lineage>
        <taxon>Eukaryota</taxon>
        <taxon>Fungi</taxon>
        <taxon>Dikarya</taxon>
        <taxon>Ascomycota</taxon>
        <taxon>Pezizomycotina</taxon>
        <taxon>Leotiomycetes</taxon>
        <taxon>Helotiales</taxon>
        <taxon>Sclerotiniaceae</taxon>
        <taxon>Sclerotinia</taxon>
    </lineage>
</organism>
<dbReference type="SUPFAM" id="SSF57701">
    <property type="entry name" value="Zn2/Cys6 DNA-binding domain"/>
    <property type="match status" value="1"/>
</dbReference>
<dbReference type="InParanoid" id="A7F3F5"/>
<keyword evidence="4" id="KW-1185">Reference proteome</keyword>
<name>A7F3F5_SCLS1</name>